<keyword evidence="1" id="KW-0805">Transcription regulation</keyword>
<dbReference type="Gene3D" id="3.30.70.920">
    <property type="match status" value="1"/>
</dbReference>
<reference evidence="5" key="1">
    <citation type="submission" date="2022-07" db="EMBL/GenBank/DDBJ databases">
        <title>Parvularcula maris sp. nov., an algicidal bacterium isolated from seawater.</title>
        <authorList>
            <person name="Li F."/>
        </authorList>
    </citation>
    <scope>NUCLEOTIDE SEQUENCE</scope>
    <source>
        <strain evidence="5">BGMRC 0090</strain>
    </source>
</reference>
<dbReference type="InterPro" id="IPR000485">
    <property type="entry name" value="AsnC-type_HTH_dom"/>
</dbReference>
<dbReference type="InterPro" id="IPR019887">
    <property type="entry name" value="Tscrpt_reg_AsnC/Lrp_C"/>
</dbReference>
<evidence type="ECO:0000313" key="5">
    <source>
        <dbReference type="EMBL" id="MCQ8186590.1"/>
    </source>
</evidence>
<dbReference type="InterPro" id="IPR036390">
    <property type="entry name" value="WH_DNA-bd_sf"/>
</dbReference>
<dbReference type="PANTHER" id="PTHR30154">
    <property type="entry name" value="LEUCINE-RESPONSIVE REGULATORY PROTEIN"/>
    <property type="match status" value="1"/>
</dbReference>
<dbReference type="InterPro" id="IPR019888">
    <property type="entry name" value="Tscrpt_reg_AsnC-like"/>
</dbReference>
<comment type="caution">
    <text evidence="5">The sequence shown here is derived from an EMBL/GenBank/DDBJ whole genome shotgun (WGS) entry which is preliminary data.</text>
</comment>
<name>A0A9X2LBF1_9PROT</name>
<dbReference type="GO" id="GO:0043200">
    <property type="term" value="P:response to amino acid"/>
    <property type="evidence" value="ECO:0007669"/>
    <property type="project" value="TreeGrafter"/>
</dbReference>
<dbReference type="Gene3D" id="1.10.10.10">
    <property type="entry name" value="Winged helix-like DNA-binding domain superfamily/Winged helix DNA-binding domain"/>
    <property type="match status" value="1"/>
</dbReference>
<evidence type="ECO:0000256" key="3">
    <source>
        <dbReference type="ARBA" id="ARBA00023163"/>
    </source>
</evidence>
<sequence>MSDQTAELDRFDRAILRILQRDNQRSHEAIGRAVGLSGSAVRRRIVRLREEGVIARDVSLLDPVGWGVRLIVTLTFGEETVEAYEALDEQMAAEPHVMQSYHVAGTEDYVLIVHGPNLPWYEAWSKDTFMTNPAIRRYETKVVWSCKKFETSVPL</sequence>
<proteinExistence type="predicted"/>
<dbReference type="InterPro" id="IPR019885">
    <property type="entry name" value="Tscrpt_reg_HTH_AsnC-type_CS"/>
</dbReference>
<dbReference type="GO" id="GO:0043565">
    <property type="term" value="F:sequence-specific DNA binding"/>
    <property type="evidence" value="ECO:0007669"/>
    <property type="project" value="InterPro"/>
</dbReference>
<dbReference type="InterPro" id="IPR036388">
    <property type="entry name" value="WH-like_DNA-bd_sf"/>
</dbReference>
<gene>
    <name evidence="5" type="ORF">NOG11_14500</name>
</gene>
<evidence type="ECO:0000256" key="2">
    <source>
        <dbReference type="ARBA" id="ARBA00023125"/>
    </source>
</evidence>
<keyword evidence="3" id="KW-0804">Transcription</keyword>
<dbReference type="SMART" id="SM00344">
    <property type="entry name" value="HTH_ASNC"/>
    <property type="match status" value="1"/>
</dbReference>
<evidence type="ECO:0000313" key="6">
    <source>
        <dbReference type="Proteomes" id="UP001142610"/>
    </source>
</evidence>
<dbReference type="PROSITE" id="PS00519">
    <property type="entry name" value="HTH_ASNC_1"/>
    <property type="match status" value="1"/>
</dbReference>
<dbReference type="AlphaFoldDB" id="A0A9X2LBF1"/>
<dbReference type="Pfam" id="PF13404">
    <property type="entry name" value="HTH_AsnC-type"/>
    <property type="match status" value="1"/>
</dbReference>
<dbReference type="PANTHER" id="PTHR30154:SF34">
    <property type="entry name" value="TRANSCRIPTIONAL REGULATOR AZLB"/>
    <property type="match status" value="1"/>
</dbReference>
<dbReference type="EMBL" id="JANIBC010000022">
    <property type="protein sequence ID" value="MCQ8186590.1"/>
    <property type="molecule type" value="Genomic_DNA"/>
</dbReference>
<dbReference type="PROSITE" id="PS50956">
    <property type="entry name" value="HTH_ASNC_2"/>
    <property type="match status" value="1"/>
</dbReference>
<dbReference type="Proteomes" id="UP001142610">
    <property type="component" value="Unassembled WGS sequence"/>
</dbReference>
<evidence type="ECO:0000256" key="1">
    <source>
        <dbReference type="ARBA" id="ARBA00023015"/>
    </source>
</evidence>
<organism evidence="5 6">
    <name type="scientific">Parvularcula maris</name>
    <dbReference type="NCBI Taxonomy" id="2965077"/>
    <lineage>
        <taxon>Bacteria</taxon>
        <taxon>Pseudomonadati</taxon>
        <taxon>Pseudomonadota</taxon>
        <taxon>Alphaproteobacteria</taxon>
        <taxon>Parvularculales</taxon>
        <taxon>Parvularculaceae</taxon>
        <taxon>Parvularcula</taxon>
    </lineage>
</organism>
<evidence type="ECO:0000259" key="4">
    <source>
        <dbReference type="PROSITE" id="PS50956"/>
    </source>
</evidence>
<dbReference type="InterPro" id="IPR011008">
    <property type="entry name" value="Dimeric_a/b-barrel"/>
</dbReference>
<accession>A0A9X2LBF1</accession>
<dbReference type="SUPFAM" id="SSF54909">
    <property type="entry name" value="Dimeric alpha+beta barrel"/>
    <property type="match status" value="1"/>
</dbReference>
<keyword evidence="6" id="KW-1185">Reference proteome</keyword>
<protein>
    <submittedName>
        <fullName evidence="5">Lrp/AsnC family transcriptional regulator</fullName>
    </submittedName>
</protein>
<dbReference type="RefSeq" id="WP_256620526.1">
    <property type="nucleotide sequence ID" value="NZ_JANIBC010000022.1"/>
</dbReference>
<dbReference type="SUPFAM" id="SSF46785">
    <property type="entry name" value="Winged helix' DNA-binding domain"/>
    <property type="match status" value="1"/>
</dbReference>
<feature type="domain" description="HTH asnC-type" evidence="4">
    <location>
        <begin position="8"/>
        <end position="69"/>
    </location>
</feature>
<dbReference type="PRINTS" id="PR00033">
    <property type="entry name" value="HTHASNC"/>
</dbReference>
<keyword evidence="2" id="KW-0238">DNA-binding</keyword>
<dbReference type="Pfam" id="PF01037">
    <property type="entry name" value="AsnC_trans_reg"/>
    <property type="match status" value="1"/>
</dbReference>
<dbReference type="GO" id="GO:0005829">
    <property type="term" value="C:cytosol"/>
    <property type="evidence" value="ECO:0007669"/>
    <property type="project" value="TreeGrafter"/>
</dbReference>